<keyword evidence="3 6" id="KW-0378">Hydrolase</keyword>
<dbReference type="GO" id="GO:0016787">
    <property type="term" value="F:hydrolase activity"/>
    <property type="evidence" value="ECO:0007669"/>
    <property type="project" value="UniProtKB-KW"/>
</dbReference>
<evidence type="ECO:0000256" key="4">
    <source>
        <dbReference type="ARBA" id="ARBA00023145"/>
    </source>
</evidence>
<keyword evidence="8" id="KW-1185">Reference proteome</keyword>
<dbReference type="Proteomes" id="UP000182800">
    <property type="component" value="Unassembled WGS sequence"/>
</dbReference>
<gene>
    <name evidence="5" type="primary">ggt-2</name>
    <name evidence="6" type="ORF">GA0071312_2289</name>
    <name evidence="5" type="ORF">HLUCCO17_02460</name>
</gene>
<dbReference type="InterPro" id="IPR029055">
    <property type="entry name" value="Ntn_hydrolases_N"/>
</dbReference>
<proteinExistence type="inferred from homology"/>
<comment type="similarity">
    <text evidence="1">Belongs to the gamma-glutamyltransferase family.</text>
</comment>
<dbReference type="PANTHER" id="PTHR43199:SF1">
    <property type="entry name" value="GLUTATHIONE HYDROLASE PROENZYME"/>
    <property type="match status" value="1"/>
</dbReference>
<dbReference type="RefSeq" id="WP_074445069.1">
    <property type="nucleotide sequence ID" value="NZ_FMBM01000002.1"/>
</dbReference>
<dbReference type="AlphaFoldDB" id="A0A0N8KEW2"/>
<protein>
    <submittedName>
        <fullName evidence="5 6">Gamma-glutamyltranspeptidase</fullName>
        <ecNumber evidence="5">2.3.2.2</ecNumber>
    </submittedName>
</protein>
<sequence length="516" mass="53667">MSENEERGGCGAGMVAASSPHAARAGRDVLDAGGNAVDAAIATVLALAVADPINLSLFGRCQILGLTGERFWAIDGTTCAPMVLPEVQADKTRTGFAATPVPGLLPALDRAHRRQGRIALADIVAPAYRLAEEGFVIPPALGAIWQEKGGALAADPGARLFYLKADGTPYGPGEHFRHPALARLLRALSHDLLALGHDRAEREALARRIAASGGFVTAEDLAQDATGDGEILHGTLAGHALTTIGRQGWGHTLVQMAAIIEAGGFDPGDPDFAEHIALTVLCALADRPQEIGTLTPKPFGMPLEMLCDPAFAQARATLIRKQARACDTGARLVVAFGAPGIRADRDTTHLSVIDAAGDMVALTGSIGPHFGAGIADPVHGVLFAHSYRMASDPRAGARDVTEMTPCLVTGAGGLRLAIGAAGSERIPGAVMQVLVGRLMRGLRLREAVEAPRCNWLGGALRLHEGHPAADRLRARGYTIVTSPRDHRRHLGIVQAVERDAAGCAGAADPAYDGASV</sequence>
<comment type="caution">
    <text evidence="5">The sequence shown here is derived from an EMBL/GenBank/DDBJ whole genome shotgun (WGS) entry which is preliminary data.</text>
</comment>
<dbReference type="GO" id="GO:0103068">
    <property type="term" value="F:leukotriene C4 gamma-glutamyl transferase activity"/>
    <property type="evidence" value="ECO:0007669"/>
    <property type="project" value="UniProtKB-EC"/>
</dbReference>
<evidence type="ECO:0000313" key="5">
    <source>
        <dbReference type="EMBL" id="KPQ12450.1"/>
    </source>
</evidence>
<keyword evidence="5" id="KW-0012">Acyltransferase</keyword>
<dbReference type="PATRIC" id="fig|1653334.4.peg.1010"/>
<dbReference type="Gene3D" id="3.60.20.40">
    <property type="match status" value="1"/>
</dbReference>
<name>A0A0N8KEW2_9HYPH</name>
<evidence type="ECO:0000256" key="3">
    <source>
        <dbReference type="ARBA" id="ARBA00022801"/>
    </source>
</evidence>
<dbReference type="PRINTS" id="PR01210">
    <property type="entry name" value="GGTRANSPTASE"/>
</dbReference>
<accession>A0A0N8KEW2</accession>
<organism evidence="5 7">
    <name type="scientific">Saliniramus fredricksonii</name>
    <dbReference type="NCBI Taxonomy" id="1653334"/>
    <lineage>
        <taxon>Bacteria</taxon>
        <taxon>Pseudomonadati</taxon>
        <taxon>Pseudomonadota</taxon>
        <taxon>Alphaproteobacteria</taxon>
        <taxon>Hyphomicrobiales</taxon>
        <taxon>Salinarimonadaceae</taxon>
        <taxon>Saliniramus</taxon>
    </lineage>
</organism>
<dbReference type="EMBL" id="FMBM01000002">
    <property type="protein sequence ID" value="SCC81352.1"/>
    <property type="molecule type" value="Genomic_DNA"/>
</dbReference>
<reference evidence="6 8" key="2">
    <citation type="submission" date="2016-08" db="EMBL/GenBank/DDBJ databases">
        <authorList>
            <person name="Varghese N."/>
            <person name="Submissions Spin"/>
        </authorList>
    </citation>
    <scope>NUCLEOTIDE SEQUENCE [LARGE SCALE GENOMIC DNA]</scope>
    <source>
        <strain evidence="6 8">HL-109</strain>
    </source>
</reference>
<evidence type="ECO:0000313" key="6">
    <source>
        <dbReference type="EMBL" id="SCC81352.1"/>
    </source>
</evidence>
<dbReference type="SUPFAM" id="SSF56235">
    <property type="entry name" value="N-terminal nucleophile aminohydrolases (Ntn hydrolases)"/>
    <property type="match status" value="1"/>
</dbReference>
<keyword evidence="4" id="KW-0865">Zymogen</keyword>
<dbReference type="InterPro" id="IPR043137">
    <property type="entry name" value="GGT_ssub_C"/>
</dbReference>
<evidence type="ECO:0000313" key="8">
    <source>
        <dbReference type="Proteomes" id="UP000182800"/>
    </source>
</evidence>
<keyword evidence="2 5" id="KW-0808">Transferase</keyword>
<dbReference type="Pfam" id="PF01019">
    <property type="entry name" value="G_glu_transpept"/>
    <property type="match status" value="1"/>
</dbReference>
<reference evidence="5 7" key="1">
    <citation type="submission" date="2015-09" db="EMBL/GenBank/DDBJ databases">
        <title>Identification and resolution of microdiversity through metagenomic sequencing of parallel consortia.</title>
        <authorList>
            <person name="Nelson W.C."/>
            <person name="Romine M.F."/>
            <person name="Lindemann S.R."/>
        </authorList>
    </citation>
    <scope>NUCLEOTIDE SEQUENCE [LARGE SCALE GENOMIC DNA]</scope>
    <source>
        <strain evidence="5">HL-109</strain>
    </source>
</reference>
<dbReference type="PANTHER" id="PTHR43199">
    <property type="entry name" value="GLUTATHIONE HYDROLASE"/>
    <property type="match status" value="1"/>
</dbReference>
<dbReference type="EMBL" id="LJSX01000002">
    <property type="protein sequence ID" value="KPQ12450.1"/>
    <property type="molecule type" value="Genomic_DNA"/>
</dbReference>
<dbReference type="STRING" id="1653334.GA0071312_2289"/>
<evidence type="ECO:0000313" key="7">
    <source>
        <dbReference type="Proteomes" id="UP000050497"/>
    </source>
</evidence>
<dbReference type="EC" id="2.3.2.2" evidence="5"/>
<evidence type="ECO:0000256" key="1">
    <source>
        <dbReference type="ARBA" id="ARBA00009381"/>
    </source>
</evidence>
<dbReference type="Proteomes" id="UP000050497">
    <property type="component" value="Unassembled WGS sequence"/>
</dbReference>
<evidence type="ECO:0000256" key="2">
    <source>
        <dbReference type="ARBA" id="ARBA00022679"/>
    </source>
</evidence>
<dbReference type="OrthoDB" id="9781342at2"/>
<dbReference type="InterPro" id="IPR051792">
    <property type="entry name" value="GGT_bact"/>
</dbReference>